<evidence type="ECO:0000259" key="1">
    <source>
        <dbReference type="Pfam" id="PF01738"/>
    </source>
</evidence>
<keyword evidence="3" id="KW-1185">Reference proteome</keyword>
<dbReference type="EMBL" id="LSOG01000059">
    <property type="protein sequence ID" value="OEH46996.1"/>
    <property type="molecule type" value="Genomic_DNA"/>
</dbReference>
<dbReference type="Proteomes" id="UP000095229">
    <property type="component" value="Unassembled WGS sequence"/>
</dbReference>
<protein>
    <recommendedName>
        <fullName evidence="1">Dienelactone hydrolase domain-containing protein</fullName>
    </recommendedName>
</protein>
<reference evidence="2 3" key="1">
    <citation type="submission" date="2016-02" db="EMBL/GenBank/DDBJ databases">
        <title>Secondary metabolites in Legionella.</title>
        <authorList>
            <person name="Tobias N.J."/>
            <person name="Bode H.B."/>
        </authorList>
    </citation>
    <scope>NUCLEOTIDE SEQUENCE [LARGE SCALE GENOMIC DNA]</scope>
    <source>
        <strain evidence="2 3">DSM 19216</strain>
    </source>
</reference>
<dbReference type="OrthoDB" id="9787933at2"/>
<dbReference type="AlphaFoldDB" id="A0A1E5JR42"/>
<dbReference type="PANTHER" id="PTHR22946">
    <property type="entry name" value="DIENELACTONE HYDROLASE DOMAIN-CONTAINING PROTEIN-RELATED"/>
    <property type="match status" value="1"/>
</dbReference>
<dbReference type="InterPro" id="IPR029058">
    <property type="entry name" value="AB_hydrolase_fold"/>
</dbReference>
<feature type="domain" description="Dienelactone hydrolase" evidence="1">
    <location>
        <begin position="20"/>
        <end position="235"/>
    </location>
</feature>
<dbReference type="InterPro" id="IPR002925">
    <property type="entry name" value="Dienelactn_hydro"/>
</dbReference>
<evidence type="ECO:0000313" key="2">
    <source>
        <dbReference type="EMBL" id="OEH46996.1"/>
    </source>
</evidence>
<name>A0A1E5JR42_9GAMM</name>
<dbReference type="GO" id="GO:0016787">
    <property type="term" value="F:hydrolase activity"/>
    <property type="evidence" value="ECO:0007669"/>
    <property type="project" value="InterPro"/>
</dbReference>
<evidence type="ECO:0000313" key="3">
    <source>
        <dbReference type="Proteomes" id="UP000095229"/>
    </source>
</evidence>
<proteinExistence type="predicted"/>
<dbReference type="Gene3D" id="3.40.50.1820">
    <property type="entry name" value="alpha/beta hydrolase"/>
    <property type="match status" value="1"/>
</dbReference>
<dbReference type="PANTHER" id="PTHR22946:SF0">
    <property type="entry name" value="DIENELACTONE HYDROLASE DOMAIN-CONTAINING PROTEIN"/>
    <property type="match status" value="1"/>
</dbReference>
<sequence length="238" mass="26495">MHTSNYIYHDNEQEFHGFVAYDASRAEPRPAVLVAHDWSGRNEFACNKAKLLAEMGYVGFAVDLYGDGQLGSTTEEKQALMNPLISDQALLRRRLQAGLAAVSSLPEVDNKRVAIIGFCFGGLCALELARSGAELKGVVSFHGLLHKPGNLKSEPIKAKILALHGYDDPMVQPDKVHEFCKEMTEANVDWQMHMYGHVQHAFTNPLAYDMQLGTIYNAVAAQRSWESMISFLQEILIQ</sequence>
<dbReference type="InterPro" id="IPR050261">
    <property type="entry name" value="FrsA_esterase"/>
</dbReference>
<accession>A0A1E5JR42</accession>
<dbReference type="SUPFAM" id="SSF53474">
    <property type="entry name" value="alpha/beta-Hydrolases"/>
    <property type="match status" value="1"/>
</dbReference>
<gene>
    <name evidence="2" type="ORF">lpari_01973</name>
</gene>
<dbReference type="RefSeq" id="WP_058516234.1">
    <property type="nucleotide sequence ID" value="NZ_CAAAIE010000004.1"/>
</dbReference>
<comment type="caution">
    <text evidence="2">The sequence shown here is derived from an EMBL/GenBank/DDBJ whole genome shotgun (WGS) entry which is preliminary data.</text>
</comment>
<organism evidence="2 3">
    <name type="scientific">Legionella parisiensis</name>
    <dbReference type="NCBI Taxonomy" id="45071"/>
    <lineage>
        <taxon>Bacteria</taxon>
        <taxon>Pseudomonadati</taxon>
        <taxon>Pseudomonadota</taxon>
        <taxon>Gammaproteobacteria</taxon>
        <taxon>Legionellales</taxon>
        <taxon>Legionellaceae</taxon>
        <taxon>Legionella</taxon>
    </lineage>
</organism>
<dbReference type="PATRIC" id="fig|45071.6.peg.319"/>
<dbReference type="Pfam" id="PF01738">
    <property type="entry name" value="DLH"/>
    <property type="match status" value="1"/>
</dbReference>
<dbReference type="STRING" id="45071.Lpar_0296"/>